<accession>M1DLH6</accession>
<dbReference type="InParanoid" id="M1DLH6"/>
<reference evidence="3" key="1">
    <citation type="journal article" date="2011" name="Nature">
        <title>Genome sequence and analysis of the tuber crop potato.</title>
        <authorList>
            <consortium name="The Potato Genome Sequencing Consortium"/>
        </authorList>
    </citation>
    <scope>NUCLEOTIDE SEQUENCE [LARGE SCALE GENOMIC DNA]</scope>
    <source>
        <strain evidence="3">cv. DM1-3 516 R44</strain>
    </source>
</reference>
<name>M1DLH6_SOLTU</name>
<keyword evidence="3" id="KW-1185">Reference proteome</keyword>
<feature type="region of interest" description="Disordered" evidence="1">
    <location>
        <begin position="1"/>
        <end position="39"/>
    </location>
</feature>
<evidence type="ECO:0000256" key="1">
    <source>
        <dbReference type="SAM" id="MobiDB-lite"/>
    </source>
</evidence>
<dbReference type="PaxDb" id="4113-PGSC0003DMT400090919"/>
<reference evidence="2" key="2">
    <citation type="submission" date="2015-06" db="UniProtKB">
        <authorList>
            <consortium name="EnsemblPlants"/>
        </authorList>
    </citation>
    <scope>IDENTIFICATION</scope>
    <source>
        <strain evidence="2">DM1-3 516 R44</strain>
    </source>
</reference>
<dbReference type="EnsemblPlants" id="PGSC0003DMT400090919">
    <property type="protein sequence ID" value="PGSC0003DMT400090919"/>
    <property type="gene ID" value="PGSC0003DMG400040490"/>
</dbReference>
<evidence type="ECO:0000313" key="2">
    <source>
        <dbReference type="EnsemblPlants" id="PGSC0003DMT400090919"/>
    </source>
</evidence>
<dbReference type="Proteomes" id="UP000011115">
    <property type="component" value="Unassembled WGS sequence"/>
</dbReference>
<organism evidence="2 3">
    <name type="scientific">Solanum tuberosum</name>
    <name type="common">Potato</name>
    <dbReference type="NCBI Taxonomy" id="4113"/>
    <lineage>
        <taxon>Eukaryota</taxon>
        <taxon>Viridiplantae</taxon>
        <taxon>Streptophyta</taxon>
        <taxon>Embryophyta</taxon>
        <taxon>Tracheophyta</taxon>
        <taxon>Spermatophyta</taxon>
        <taxon>Magnoliopsida</taxon>
        <taxon>eudicotyledons</taxon>
        <taxon>Gunneridae</taxon>
        <taxon>Pentapetalae</taxon>
        <taxon>asterids</taxon>
        <taxon>lamiids</taxon>
        <taxon>Solanales</taxon>
        <taxon>Solanaceae</taxon>
        <taxon>Solanoideae</taxon>
        <taxon>Solaneae</taxon>
        <taxon>Solanum</taxon>
    </lineage>
</organism>
<sequence length="151" mass="16662">MNSSLVQECRPGRKLGRSSAAAIARRRTSGTNSEREGSSFLGFQPYFKMVNTRYNGVRPVAPINAPTEESTTRGRGRGRGKGTARGRGHERVTPDVNEVPIKNVPMNENHLAHNEEIEEDIEVEDVEENGQEEEVPTETVVVPPIDLVLAQ</sequence>
<proteinExistence type="predicted"/>
<dbReference type="HOGENOM" id="CLU_1734683_0_0_1"/>
<feature type="region of interest" description="Disordered" evidence="1">
    <location>
        <begin position="58"/>
        <end position="98"/>
    </location>
</feature>
<feature type="compositionally biased region" description="Basic residues" evidence="1">
    <location>
        <begin position="74"/>
        <end position="86"/>
    </location>
</feature>
<protein>
    <submittedName>
        <fullName evidence="2">Uncharacterized protein</fullName>
    </submittedName>
</protein>
<dbReference type="AlphaFoldDB" id="M1DLH6"/>
<dbReference type="Gramene" id="PGSC0003DMT400090919">
    <property type="protein sequence ID" value="PGSC0003DMT400090919"/>
    <property type="gene ID" value="PGSC0003DMG400040490"/>
</dbReference>
<evidence type="ECO:0000313" key="3">
    <source>
        <dbReference type="Proteomes" id="UP000011115"/>
    </source>
</evidence>